<name>A0A6R8KJ41_AEDAE</name>
<feature type="region of interest" description="Disordered" evidence="6">
    <location>
        <begin position="159"/>
        <end position="209"/>
    </location>
</feature>
<accession>A0A6R8KJ41</accession>
<keyword evidence="1" id="KW-0479">Metal-binding</keyword>
<dbReference type="GO" id="GO:0008270">
    <property type="term" value="F:zinc ion binding"/>
    <property type="evidence" value="ECO:0007669"/>
    <property type="project" value="UniProtKB-UniRule"/>
</dbReference>
<proteinExistence type="predicted"/>
<organism evidence="7 8">
    <name type="scientific">Aedes aegypti</name>
    <name type="common">Yellowfever mosquito</name>
    <name type="synonym">Culex aegypti</name>
    <dbReference type="NCBI Taxonomy" id="7159"/>
    <lineage>
        <taxon>Eukaryota</taxon>
        <taxon>Metazoa</taxon>
        <taxon>Ecdysozoa</taxon>
        <taxon>Arthropoda</taxon>
        <taxon>Hexapoda</taxon>
        <taxon>Insecta</taxon>
        <taxon>Pterygota</taxon>
        <taxon>Neoptera</taxon>
        <taxon>Endopterygota</taxon>
        <taxon>Diptera</taxon>
        <taxon>Nematocera</taxon>
        <taxon>Culicoidea</taxon>
        <taxon>Culicidae</taxon>
        <taxon>Culicinae</taxon>
        <taxon>Aedini</taxon>
        <taxon>Aedes</taxon>
        <taxon>Stegomyia</taxon>
    </lineage>
</organism>
<dbReference type="InterPro" id="IPR013087">
    <property type="entry name" value="Znf_C2H2_type"/>
</dbReference>
<dbReference type="Pfam" id="PF00096">
    <property type="entry name" value="zf-C2H2"/>
    <property type="match status" value="3"/>
</dbReference>
<dbReference type="InterPro" id="IPR012934">
    <property type="entry name" value="Znf_AD"/>
</dbReference>
<keyword evidence="2" id="KW-0677">Repeat</keyword>
<dbReference type="PANTHER" id="PTHR24393:SF34">
    <property type="entry name" value="PR_SET DOMAIN 13"/>
    <property type="match status" value="1"/>
</dbReference>
<feature type="compositionally biased region" description="Acidic residues" evidence="6">
    <location>
        <begin position="159"/>
        <end position="169"/>
    </location>
</feature>
<evidence type="ECO:0000256" key="2">
    <source>
        <dbReference type="ARBA" id="ARBA00022737"/>
    </source>
</evidence>
<dbReference type="PROSITE" id="PS50157">
    <property type="entry name" value="ZINC_FINGER_C2H2_2"/>
    <property type="match status" value="6"/>
</dbReference>
<evidence type="ECO:0000256" key="6">
    <source>
        <dbReference type="SAM" id="MobiDB-lite"/>
    </source>
</evidence>
<dbReference type="GO" id="GO:0005634">
    <property type="term" value="C:nucleus"/>
    <property type="evidence" value="ECO:0007669"/>
    <property type="project" value="InterPro"/>
</dbReference>
<keyword evidence="3" id="KW-0863">Zinc-finger</keyword>
<dbReference type="GO" id="GO:0001228">
    <property type="term" value="F:DNA-binding transcription activator activity, RNA polymerase II-specific"/>
    <property type="evidence" value="ECO:0007669"/>
    <property type="project" value="TreeGrafter"/>
</dbReference>
<dbReference type="OrthoDB" id="7758429at2759"/>
<reference evidence="7" key="2">
    <citation type="submission" date="2020-08" db="UniProtKB">
        <authorList>
            <consortium name="EnsemblMetazoa"/>
        </authorList>
    </citation>
    <scope>IDENTIFICATION</scope>
    <source>
        <strain evidence="7">LVP_AGWG</strain>
    </source>
</reference>
<evidence type="ECO:0000313" key="8">
    <source>
        <dbReference type="Proteomes" id="UP000008820"/>
    </source>
</evidence>
<dbReference type="PANTHER" id="PTHR24393">
    <property type="entry name" value="ZINC FINGER PROTEIN"/>
    <property type="match status" value="1"/>
</dbReference>
<dbReference type="EnsemblMetazoa" id="AAEL010010-RB">
    <property type="protein sequence ID" value="AAEL010010-PB"/>
    <property type="gene ID" value="AAEL010010"/>
</dbReference>
<dbReference type="AlphaFoldDB" id="A0A6R8KJ41"/>
<evidence type="ECO:0000313" key="7">
    <source>
        <dbReference type="EnsemblMetazoa" id="AAEL010010-PB"/>
    </source>
</evidence>
<reference evidence="7 8" key="1">
    <citation type="submission" date="2017-06" db="EMBL/GenBank/DDBJ databases">
        <title>Aedes aegypti genome working group (AGWG) sequencing and assembly.</title>
        <authorList>
            <consortium name="Aedes aegypti Genome Working Group (AGWG)"/>
            <person name="Matthews B.J."/>
        </authorList>
    </citation>
    <scope>NUCLEOTIDE SEQUENCE [LARGE SCALE GENOMIC DNA]</scope>
    <source>
        <strain evidence="7 8">LVP_AGWG</strain>
    </source>
</reference>
<sequence>MTDPDVEKMCRLCCGTKGRLRPLFETRAENGRSLPDIIFDISRLQVEVNDGMPQKICRLCSTTLLKMYETVENYRNNDQKLRQLFHKKAPVEIKEEEVDLDLLENAFTQDLHVEDISVKEEYMEEEYLESELPNDESNALEGSDELATSELANLKTDIEEEVAEDDEEWKPEKQDKADKESSVKKLPKRRKPKGINTRKPGRPRLRGISPDRPRKYDYKCYICMSDSHGTPEALLAHLNSSHLDLLPFTCPECVMEKVVIKTALALNSHKKQHLNPVKCPYCDKRYTHNNNLAMHVQLHHSEDKSQLSQTCQHCGEVFPSKSSLFHHMKLHTTAVSCEICGKVFKERSKLKRHIENRHEKLRKYECHICKKKLSSIHSVQIHVKTFHCDKAFKCSYCPRMFGSELIHRNHEKIHLDNPDYEPKNDWKEYYTVVDKGTKLRKCNLCGLITRAIGIHLGKVHFPTDHKCKICGMTFKSKQSCTVHEQKHDSNNAVQCPICDKEFAERKLLICHLRTKKHQDHPLALQLLSTVRTPNSGQSVKTEDDVDVDDV</sequence>
<dbReference type="Gene3D" id="3.40.1800.20">
    <property type="match status" value="1"/>
</dbReference>
<dbReference type="GO" id="GO:0000978">
    <property type="term" value="F:RNA polymerase II cis-regulatory region sequence-specific DNA binding"/>
    <property type="evidence" value="ECO:0007669"/>
    <property type="project" value="TreeGrafter"/>
</dbReference>
<evidence type="ECO:0000256" key="1">
    <source>
        <dbReference type="ARBA" id="ARBA00022723"/>
    </source>
</evidence>
<keyword evidence="5" id="KW-0539">Nucleus</keyword>
<dbReference type="Gene3D" id="3.30.160.60">
    <property type="entry name" value="Classic Zinc Finger"/>
    <property type="match status" value="4"/>
</dbReference>
<evidence type="ECO:0000256" key="5">
    <source>
        <dbReference type="ARBA" id="ARBA00023242"/>
    </source>
</evidence>
<dbReference type="Proteomes" id="UP000008820">
    <property type="component" value="Chromosome 1"/>
</dbReference>
<dbReference type="InParanoid" id="A0A6R8KJ41"/>
<evidence type="ECO:0000256" key="4">
    <source>
        <dbReference type="ARBA" id="ARBA00022833"/>
    </source>
</evidence>
<feature type="compositionally biased region" description="Basic and acidic residues" evidence="6">
    <location>
        <begin position="170"/>
        <end position="183"/>
    </location>
</feature>
<protein>
    <submittedName>
        <fullName evidence="7">Uncharacterized protein</fullName>
    </submittedName>
</protein>
<keyword evidence="4" id="KW-0862">Zinc</keyword>
<dbReference type="SUPFAM" id="SSF57667">
    <property type="entry name" value="beta-beta-alpha zinc fingers"/>
    <property type="match status" value="4"/>
</dbReference>
<keyword evidence="8" id="KW-1185">Reference proteome</keyword>
<dbReference type="SMART" id="SM00868">
    <property type="entry name" value="zf-AD"/>
    <property type="match status" value="1"/>
</dbReference>
<gene>
    <name evidence="7" type="primary">5572739</name>
</gene>
<dbReference type="InterPro" id="IPR036236">
    <property type="entry name" value="Znf_C2H2_sf"/>
</dbReference>
<dbReference type="Pfam" id="PF07776">
    <property type="entry name" value="zf-AD"/>
    <property type="match status" value="1"/>
</dbReference>
<dbReference type="SMART" id="SM00355">
    <property type="entry name" value="ZnF_C2H2"/>
    <property type="match status" value="9"/>
</dbReference>
<evidence type="ECO:0000256" key="3">
    <source>
        <dbReference type="ARBA" id="ARBA00022771"/>
    </source>
</evidence>
<dbReference type="PROSITE" id="PS51915">
    <property type="entry name" value="ZAD"/>
    <property type="match status" value="1"/>
</dbReference>
<dbReference type="PROSITE" id="PS00028">
    <property type="entry name" value="ZINC_FINGER_C2H2_1"/>
    <property type="match status" value="6"/>
</dbReference>
<dbReference type="SUPFAM" id="SSF57716">
    <property type="entry name" value="Glucocorticoid receptor-like (DNA-binding domain)"/>
    <property type="match status" value="1"/>
</dbReference>